<dbReference type="Pfam" id="PF13354">
    <property type="entry name" value="Beta-lactamase2"/>
    <property type="match status" value="1"/>
</dbReference>
<evidence type="ECO:0000259" key="1">
    <source>
        <dbReference type="Pfam" id="PF13354"/>
    </source>
</evidence>
<dbReference type="PANTHER" id="PTHR35333">
    <property type="entry name" value="BETA-LACTAMASE"/>
    <property type="match status" value="1"/>
</dbReference>
<dbReference type="Gene3D" id="3.40.710.10">
    <property type="entry name" value="DD-peptidase/beta-lactamase superfamily"/>
    <property type="match status" value="1"/>
</dbReference>
<dbReference type="EMBL" id="JACSQA010000011">
    <property type="protein sequence ID" value="MBD8026863.1"/>
    <property type="molecule type" value="Genomic_DNA"/>
</dbReference>
<dbReference type="PANTHER" id="PTHR35333:SF3">
    <property type="entry name" value="BETA-LACTAMASE-TYPE TRANSPEPTIDASE FOLD CONTAINING PROTEIN"/>
    <property type="match status" value="1"/>
</dbReference>
<protein>
    <submittedName>
        <fullName evidence="2">Serine hydrolase</fullName>
    </submittedName>
</protein>
<evidence type="ECO:0000313" key="2">
    <source>
        <dbReference type="EMBL" id="MBD8026863.1"/>
    </source>
</evidence>
<dbReference type="InterPro" id="IPR000871">
    <property type="entry name" value="Beta-lactam_class-A"/>
</dbReference>
<dbReference type="InterPro" id="IPR045155">
    <property type="entry name" value="Beta-lactam_cat"/>
</dbReference>
<reference evidence="2 3" key="1">
    <citation type="submission" date="2020-08" db="EMBL/GenBank/DDBJ databases">
        <title>A Genomic Blueprint of the Chicken Gut Microbiome.</title>
        <authorList>
            <person name="Gilroy R."/>
            <person name="Ravi A."/>
            <person name="Getino M."/>
            <person name="Pursley I."/>
            <person name="Horton D.L."/>
            <person name="Alikhan N.-F."/>
            <person name="Baker D."/>
            <person name="Gharbi K."/>
            <person name="Hall N."/>
            <person name="Watson M."/>
            <person name="Adriaenssens E.M."/>
            <person name="Foster-Nyarko E."/>
            <person name="Jarju S."/>
            <person name="Secka A."/>
            <person name="Antonio M."/>
            <person name="Oren A."/>
            <person name="Chaudhuri R."/>
            <person name="La Ragione R.M."/>
            <person name="Hildebrand F."/>
            <person name="Pallen M.J."/>
        </authorList>
    </citation>
    <scope>NUCLEOTIDE SEQUENCE [LARGE SCALE GENOMIC DNA]</scope>
    <source>
        <strain evidence="2 3">Re31</strain>
    </source>
</reference>
<keyword evidence="3" id="KW-1185">Reference proteome</keyword>
<name>A0ABR8XCB3_9BACL</name>
<evidence type="ECO:0000313" key="3">
    <source>
        <dbReference type="Proteomes" id="UP000640930"/>
    </source>
</evidence>
<organism evidence="2 3">
    <name type="scientific">Ureibacillus galli</name>
    <dbReference type="NCBI Taxonomy" id="2762222"/>
    <lineage>
        <taxon>Bacteria</taxon>
        <taxon>Bacillati</taxon>
        <taxon>Bacillota</taxon>
        <taxon>Bacilli</taxon>
        <taxon>Bacillales</taxon>
        <taxon>Caryophanaceae</taxon>
        <taxon>Ureibacillus</taxon>
    </lineage>
</organism>
<accession>A0ABR8XCB3</accession>
<dbReference type="SUPFAM" id="SSF56601">
    <property type="entry name" value="beta-lactamase/transpeptidase-like"/>
    <property type="match status" value="1"/>
</dbReference>
<proteinExistence type="predicted"/>
<feature type="domain" description="Beta-lactamase class A catalytic" evidence="1">
    <location>
        <begin position="24"/>
        <end position="234"/>
    </location>
</feature>
<comment type="caution">
    <text evidence="2">The sequence shown here is derived from an EMBL/GenBank/DDBJ whole genome shotgun (WGS) entry which is preliminary data.</text>
</comment>
<gene>
    <name evidence="2" type="ORF">H9636_09340</name>
</gene>
<dbReference type="RefSeq" id="WP_191707352.1">
    <property type="nucleotide sequence ID" value="NZ_JACSQA010000011.1"/>
</dbReference>
<dbReference type="GO" id="GO:0016787">
    <property type="term" value="F:hydrolase activity"/>
    <property type="evidence" value="ECO:0007669"/>
    <property type="project" value="UniProtKB-KW"/>
</dbReference>
<keyword evidence="2" id="KW-0378">Hydrolase</keyword>
<dbReference type="InterPro" id="IPR012338">
    <property type="entry name" value="Beta-lactam/transpept-like"/>
</dbReference>
<dbReference type="Proteomes" id="UP000640930">
    <property type="component" value="Unassembled WGS sequence"/>
</dbReference>
<sequence>MKGHEHANEAIHRLIEEEPFNVKLIVKDLDQDEVIFERGIRDVFSSASLIKVPILIAVLDYLEQKDLSLHQELPISKENCVDFSVLTEQGITASSLYELLTWMIITSDNTATNVLIDFVGMDNLNRYFKKIGLTETSVNRKMMDFIRLEKGMDNVTTAKDMATLFTHIYRRTLLSETYSELAITILSRQRVQDSLKRYLVEEVKMAHKTGSLDTVEHDVGIVFHPSKDYVIGVFIANHTNNERAKQLIGRISKTVYLHLTEKKEGVI</sequence>